<dbReference type="CDD" id="cd06170">
    <property type="entry name" value="LuxR_C_like"/>
    <property type="match status" value="1"/>
</dbReference>
<evidence type="ECO:0000256" key="1">
    <source>
        <dbReference type="ARBA" id="ARBA00022553"/>
    </source>
</evidence>
<sequence>MAFKILVADDHPAIALAIRNVLECEIGWEVCDDVTTVDDLVRGIATHQPNVVVTDYHMPGSATKDGLRMLNSLRRCEPTPAIVVFTMMTNAMILRAMVDLPVQGLLLKDSPLDELVKALRRVQRGLRYIGKSAAAVLAQARAFYPCGDDGRMKRPLSVRETEVLRLYLTGKSVTQIAGVLSRSVKTISRQKNCAMQKLGATNDRELFDFAARQDLVLPANTG</sequence>
<dbReference type="SUPFAM" id="SSF46894">
    <property type="entry name" value="C-terminal effector domain of the bipartite response regulators"/>
    <property type="match status" value="1"/>
</dbReference>
<evidence type="ECO:0000259" key="4">
    <source>
        <dbReference type="PROSITE" id="PS50043"/>
    </source>
</evidence>
<keyword evidence="7" id="KW-1185">Reference proteome</keyword>
<dbReference type="SUPFAM" id="SSF52172">
    <property type="entry name" value="CheY-like"/>
    <property type="match status" value="1"/>
</dbReference>
<dbReference type="EMBL" id="CAJZAH010000001">
    <property type="protein sequence ID" value="CAG9168713.1"/>
    <property type="molecule type" value="Genomic_DNA"/>
</dbReference>
<dbReference type="CDD" id="cd17535">
    <property type="entry name" value="REC_NarL-like"/>
    <property type="match status" value="1"/>
</dbReference>
<evidence type="ECO:0000256" key="3">
    <source>
        <dbReference type="PROSITE-ProRule" id="PRU00169"/>
    </source>
</evidence>
<evidence type="ECO:0000313" key="6">
    <source>
        <dbReference type="EMBL" id="CAG9168713.1"/>
    </source>
</evidence>
<dbReference type="InterPro" id="IPR011006">
    <property type="entry name" value="CheY-like_superfamily"/>
</dbReference>
<feature type="domain" description="HTH luxR-type" evidence="4">
    <location>
        <begin position="149"/>
        <end position="214"/>
    </location>
</feature>
<proteinExistence type="predicted"/>
<protein>
    <submittedName>
        <fullName evidence="6">Transcriptional regulatory protein RcsB</fullName>
    </submittedName>
</protein>
<feature type="modified residue" description="4-aspartylphosphate" evidence="3">
    <location>
        <position position="55"/>
    </location>
</feature>
<keyword evidence="1 3" id="KW-0597">Phosphoprotein</keyword>
<organism evidence="6 7">
    <name type="scientific">Cupriavidus respiraculi</name>
    <dbReference type="NCBI Taxonomy" id="195930"/>
    <lineage>
        <taxon>Bacteria</taxon>
        <taxon>Pseudomonadati</taxon>
        <taxon>Pseudomonadota</taxon>
        <taxon>Betaproteobacteria</taxon>
        <taxon>Burkholderiales</taxon>
        <taxon>Burkholderiaceae</taxon>
        <taxon>Cupriavidus</taxon>
    </lineage>
</organism>
<dbReference type="Proteomes" id="UP000721236">
    <property type="component" value="Unassembled WGS sequence"/>
</dbReference>
<dbReference type="PROSITE" id="PS50110">
    <property type="entry name" value="RESPONSE_REGULATORY"/>
    <property type="match status" value="1"/>
</dbReference>
<dbReference type="InterPro" id="IPR039420">
    <property type="entry name" value="WalR-like"/>
</dbReference>
<dbReference type="InterPro" id="IPR016032">
    <property type="entry name" value="Sig_transdc_resp-reg_C-effctor"/>
</dbReference>
<dbReference type="SMART" id="SM00448">
    <property type="entry name" value="REC"/>
    <property type="match status" value="1"/>
</dbReference>
<name>A0ABN7Y698_9BURK</name>
<feature type="domain" description="Response regulatory" evidence="5">
    <location>
        <begin position="4"/>
        <end position="123"/>
    </location>
</feature>
<evidence type="ECO:0000256" key="2">
    <source>
        <dbReference type="ARBA" id="ARBA00023125"/>
    </source>
</evidence>
<keyword evidence="2" id="KW-0238">DNA-binding</keyword>
<evidence type="ECO:0000313" key="7">
    <source>
        <dbReference type="Proteomes" id="UP000721236"/>
    </source>
</evidence>
<dbReference type="RefSeq" id="WP_222204680.1">
    <property type="nucleotide sequence ID" value="NZ_CAJZAH010000001.1"/>
</dbReference>
<dbReference type="Gene3D" id="3.40.50.2300">
    <property type="match status" value="1"/>
</dbReference>
<dbReference type="InterPro" id="IPR058245">
    <property type="entry name" value="NreC/VraR/RcsB-like_REC"/>
</dbReference>
<dbReference type="InterPro" id="IPR001789">
    <property type="entry name" value="Sig_transdc_resp-reg_receiver"/>
</dbReference>
<dbReference type="Pfam" id="PF00196">
    <property type="entry name" value="GerE"/>
    <property type="match status" value="1"/>
</dbReference>
<accession>A0ABN7Y698</accession>
<dbReference type="SMART" id="SM00421">
    <property type="entry name" value="HTH_LUXR"/>
    <property type="match status" value="1"/>
</dbReference>
<reference evidence="6 7" key="1">
    <citation type="submission" date="2021-08" db="EMBL/GenBank/DDBJ databases">
        <authorList>
            <person name="Peeters C."/>
        </authorList>
    </citation>
    <scope>NUCLEOTIDE SEQUENCE [LARGE SCALE GENOMIC DNA]</scope>
    <source>
        <strain evidence="6 7">LMG 21510</strain>
    </source>
</reference>
<dbReference type="PANTHER" id="PTHR43214:SF17">
    <property type="entry name" value="TRANSCRIPTIONAL REGULATORY PROTEIN RCSB"/>
    <property type="match status" value="1"/>
</dbReference>
<dbReference type="InterPro" id="IPR000792">
    <property type="entry name" value="Tscrpt_reg_LuxR_C"/>
</dbReference>
<dbReference type="Gene3D" id="1.10.10.10">
    <property type="entry name" value="Winged helix-like DNA-binding domain superfamily/Winged helix DNA-binding domain"/>
    <property type="match status" value="1"/>
</dbReference>
<gene>
    <name evidence="6" type="primary">rcsB</name>
    <name evidence="6" type="ORF">LMG21510_01209</name>
</gene>
<evidence type="ECO:0000259" key="5">
    <source>
        <dbReference type="PROSITE" id="PS50110"/>
    </source>
</evidence>
<dbReference type="Pfam" id="PF00072">
    <property type="entry name" value="Response_reg"/>
    <property type="match status" value="1"/>
</dbReference>
<comment type="caution">
    <text evidence="6">The sequence shown here is derived from an EMBL/GenBank/DDBJ whole genome shotgun (WGS) entry which is preliminary data.</text>
</comment>
<dbReference type="PRINTS" id="PR00038">
    <property type="entry name" value="HTHLUXR"/>
</dbReference>
<dbReference type="PROSITE" id="PS50043">
    <property type="entry name" value="HTH_LUXR_2"/>
    <property type="match status" value="1"/>
</dbReference>
<dbReference type="InterPro" id="IPR036388">
    <property type="entry name" value="WH-like_DNA-bd_sf"/>
</dbReference>
<dbReference type="PANTHER" id="PTHR43214">
    <property type="entry name" value="TWO-COMPONENT RESPONSE REGULATOR"/>
    <property type="match status" value="1"/>
</dbReference>